<evidence type="ECO:0000313" key="4">
    <source>
        <dbReference type="Proteomes" id="UP001219518"/>
    </source>
</evidence>
<evidence type="ECO:0000256" key="1">
    <source>
        <dbReference type="SAM" id="MobiDB-lite"/>
    </source>
</evidence>
<proteinExistence type="predicted"/>
<comment type="caution">
    <text evidence="3">The sequence shown here is derived from an EMBL/GenBank/DDBJ whole genome shotgun (WGS) entry which is preliminary data.</text>
</comment>
<dbReference type="EMBL" id="JAHWGI010001158">
    <property type="protein sequence ID" value="KAK3923906.1"/>
    <property type="molecule type" value="Genomic_DNA"/>
</dbReference>
<organism evidence="3 4">
    <name type="scientific">Frankliniella fusca</name>
    <dbReference type="NCBI Taxonomy" id="407009"/>
    <lineage>
        <taxon>Eukaryota</taxon>
        <taxon>Metazoa</taxon>
        <taxon>Ecdysozoa</taxon>
        <taxon>Arthropoda</taxon>
        <taxon>Hexapoda</taxon>
        <taxon>Insecta</taxon>
        <taxon>Pterygota</taxon>
        <taxon>Neoptera</taxon>
        <taxon>Paraneoptera</taxon>
        <taxon>Thysanoptera</taxon>
        <taxon>Terebrantia</taxon>
        <taxon>Thripoidea</taxon>
        <taxon>Thripidae</taxon>
        <taxon>Frankliniella</taxon>
    </lineage>
</organism>
<accession>A0AAE1HM59</accession>
<feature type="signal peptide" evidence="2">
    <location>
        <begin position="1"/>
        <end position="22"/>
    </location>
</feature>
<protein>
    <submittedName>
        <fullName evidence="3">Protein-export protein SecB</fullName>
    </submittedName>
</protein>
<sequence>MRALVLTAPLLALAAILLPADGAESSYKLSPNDIVTATVNLGPEDRWIEITLKDAAGKNFKSHIQVGGVYKDGKMAFSATSRCRDLGFSPDCLLHHDESNISELKFHGDFDQLPKGEQRLLLQLRPGKLAVWRPENPVSVAKVPAPEGSDLVVISGVSQPATFTQGGDAAMDPEEPSTPPPVEPNA</sequence>
<feature type="region of interest" description="Disordered" evidence="1">
    <location>
        <begin position="162"/>
        <end position="186"/>
    </location>
</feature>
<reference evidence="3" key="1">
    <citation type="submission" date="2021-07" db="EMBL/GenBank/DDBJ databases">
        <authorList>
            <person name="Catto M.A."/>
            <person name="Jacobson A."/>
            <person name="Kennedy G."/>
            <person name="Labadie P."/>
            <person name="Hunt B.G."/>
            <person name="Srinivasan R."/>
        </authorList>
    </citation>
    <scope>NUCLEOTIDE SEQUENCE</scope>
    <source>
        <strain evidence="3">PL_HMW_Pooled</strain>
        <tissue evidence="3">Head</tissue>
    </source>
</reference>
<keyword evidence="4" id="KW-1185">Reference proteome</keyword>
<feature type="compositionally biased region" description="Pro residues" evidence="1">
    <location>
        <begin position="176"/>
        <end position="186"/>
    </location>
</feature>
<evidence type="ECO:0000256" key="2">
    <source>
        <dbReference type="SAM" id="SignalP"/>
    </source>
</evidence>
<evidence type="ECO:0000313" key="3">
    <source>
        <dbReference type="EMBL" id="KAK3923906.1"/>
    </source>
</evidence>
<feature type="chain" id="PRO_5042022590" evidence="2">
    <location>
        <begin position="23"/>
        <end position="186"/>
    </location>
</feature>
<name>A0AAE1HM59_9NEOP</name>
<keyword evidence="2" id="KW-0732">Signal</keyword>
<reference evidence="3" key="2">
    <citation type="journal article" date="2023" name="BMC Genomics">
        <title>Pest status, molecular evolution, and epigenetic factors derived from the genome assembly of Frankliniella fusca, a thysanopteran phytovirus vector.</title>
        <authorList>
            <person name="Catto M.A."/>
            <person name="Labadie P.E."/>
            <person name="Jacobson A.L."/>
            <person name="Kennedy G.G."/>
            <person name="Srinivasan R."/>
            <person name="Hunt B.G."/>
        </authorList>
    </citation>
    <scope>NUCLEOTIDE SEQUENCE</scope>
    <source>
        <strain evidence="3">PL_HMW_Pooled</strain>
    </source>
</reference>
<dbReference type="AlphaFoldDB" id="A0AAE1HM59"/>
<dbReference type="Proteomes" id="UP001219518">
    <property type="component" value="Unassembled WGS sequence"/>
</dbReference>
<gene>
    <name evidence="3" type="ORF">KUF71_012144</name>
</gene>